<dbReference type="EMBL" id="AP021858">
    <property type="protein sequence ID" value="BBO24507.1"/>
    <property type="molecule type" value="Genomic_DNA"/>
</dbReference>
<dbReference type="AlphaFoldDB" id="A0A809S5W3"/>
<sequence>MVRESGAFSRLGATAGLAFAGALAFSFPLFPNIMGHDFNFGAFNGDGAVEYSTNGLAPDTLFYSASEFDTEVTGYWPFWPTPPVYPVFNAGGSFGGDITMCLMFTGQDAPYVGPGGTIDVSLVGTGGFAAAPDLAIFGAIPGLGIPYTLLWALEIRNASLYGVSDWNSYVVEAEGFIVGGYIAQQFNLVGEQGVVRGHLDFVDRPAGWIPPTYDPVADDVDYNIRAAYSGETGWGTAVPEPASLAALSLGVAMLVRRRKKA</sequence>
<proteinExistence type="predicted"/>
<protein>
    <recommendedName>
        <fullName evidence="1">Ice-binding protein C-terminal domain-containing protein</fullName>
    </recommendedName>
</protein>
<organism evidence="2 3">
    <name type="scientific">Candidatus Nitrosymbiomonas proteolyticus</name>
    <dbReference type="NCBI Taxonomy" id="2608984"/>
    <lineage>
        <taxon>Bacteria</taxon>
        <taxon>Bacillati</taxon>
        <taxon>Armatimonadota</taxon>
        <taxon>Armatimonadota incertae sedis</taxon>
        <taxon>Candidatus Nitrosymbiomonas</taxon>
    </lineage>
</organism>
<evidence type="ECO:0000313" key="3">
    <source>
        <dbReference type="Proteomes" id="UP000662873"/>
    </source>
</evidence>
<dbReference type="InterPro" id="IPR013424">
    <property type="entry name" value="Ice-binding_C"/>
</dbReference>
<reference evidence="2" key="1">
    <citation type="journal article" name="DNA Res.">
        <title>The physiological potential of anammox bacteria as revealed by their core genome structure.</title>
        <authorList>
            <person name="Okubo T."/>
            <person name="Toyoda A."/>
            <person name="Fukuhara K."/>
            <person name="Uchiyama I."/>
            <person name="Harigaya Y."/>
            <person name="Kuroiwa M."/>
            <person name="Suzuki T."/>
            <person name="Murakami Y."/>
            <person name="Suwa Y."/>
            <person name="Takami H."/>
        </authorList>
    </citation>
    <scope>NUCLEOTIDE SEQUENCE</scope>
    <source>
        <strain evidence="2">317325-2</strain>
    </source>
</reference>
<accession>A0A809S5W3</accession>
<dbReference type="Proteomes" id="UP000662873">
    <property type="component" value="Chromosome"/>
</dbReference>
<evidence type="ECO:0000259" key="1">
    <source>
        <dbReference type="Pfam" id="PF07589"/>
    </source>
</evidence>
<dbReference type="NCBIfam" id="TIGR02595">
    <property type="entry name" value="PEP_CTERM"/>
    <property type="match status" value="1"/>
</dbReference>
<feature type="domain" description="Ice-binding protein C-terminal" evidence="1">
    <location>
        <begin position="237"/>
        <end position="259"/>
    </location>
</feature>
<gene>
    <name evidence="2" type="ORF">NPRO_21020</name>
</gene>
<evidence type="ECO:0000313" key="2">
    <source>
        <dbReference type="EMBL" id="BBO24507.1"/>
    </source>
</evidence>
<name>A0A809S5W3_9BACT</name>
<dbReference type="KEGG" id="npy:NPRO_21020"/>
<dbReference type="Pfam" id="PF07589">
    <property type="entry name" value="PEP-CTERM"/>
    <property type="match status" value="1"/>
</dbReference>